<dbReference type="RefSeq" id="WP_258846188.1">
    <property type="nucleotide sequence ID" value="NZ_JANUGX010000016.1"/>
</dbReference>
<organism evidence="1 2">
    <name type="scientific">Massilia norwichensis</name>
    <dbReference type="NCBI Taxonomy" id="1442366"/>
    <lineage>
        <taxon>Bacteria</taxon>
        <taxon>Pseudomonadati</taxon>
        <taxon>Pseudomonadota</taxon>
        <taxon>Betaproteobacteria</taxon>
        <taxon>Burkholderiales</taxon>
        <taxon>Oxalobacteraceae</taxon>
        <taxon>Telluria group</taxon>
        <taxon>Massilia</taxon>
    </lineage>
</organism>
<gene>
    <name evidence="1" type="ORF">NX782_14555</name>
</gene>
<accession>A0ABT2A8I9</accession>
<keyword evidence="2" id="KW-1185">Reference proteome</keyword>
<dbReference type="Proteomes" id="UP001205560">
    <property type="component" value="Unassembled WGS sequence"/>
</dbReference>
<sequence length="170" mass="18664">MTVSIPTTVTSTAVGFQPAFKPVTTKDRHACALAAVATLASTTLENVWQKAEELGLPKTGPYAHVIDGDFLAKLLAQYSWVATVWKACEKPSQLPDLCMVMVDYDPEWEVGRYGVFHRAKGSHDAKFVEYVIDPTASADRLVRTDLNVLVPSWYIGVHPMGKTPNTTAKK</sequence>
<name>A0ABT2A8I9_9BURK</name>
<comment type="caution">
    <text evidence="1">The sequence shown here is derived from an EMBL/GenBank/DDBJ whole genome shotgun (WGS) entry which is preliminary data.</text>
</comment>
<proteinExistence type="predicted"/>
<protein>
    <submittedName>
        <fullName evidence="1">Uncharacterized protein</fullName>
    </submittedName>
</protein>
<dbReference type="EMBL" id="JANUGX010000016">
    <property type="protein sequence ID" value="MCS0590412.1"/>
    <property type="molecule type" value="Genomic_DNA"/>
</dbReference>
<evidence type="ECO:0000313" key="1">
    <source>
        <dbReference type="EMBL" id="MCS0590412.1"/>
    </source>
</evidence>
<reference evidence="1 2" key="1">
    <citation type="submission" date="2022-08" db="EMBL/GenBank/DDBJ databases">
        <title>Reclassification of Massilia species as members of the genera Telluria, Duganella, Pseudoduganella, Mokoshia gen. nov. and Zemynaea gen. nov. using orthogonal and non-orthogonal genome-based approaches.</title>
        <authorList>
            <person name="Bowman J.P."/>
        </authorList>
    </citation>
    <scope>NUCLEOTIDE SEQUENCE [LARGE SCALE GENOMIC DNA]</scope>
    <source>
        <strain evidence="1 2">LMG 28164</strain>
    </source>
</reference>
<evidence type="ECO:0000313" key="2">
    <source>
        <dbReference type="Proteomes" id="UP001205560"/>
    </source>
</evidence>